<dbReference type="InterPro" id="IPR003115">
    <property type="entry name" value="ParB_N"/>
</dbReference>
<reference evidence="3 4" key="1">
    <citation type="submission" date="2019-03" db="EMBL/GenBank/DDBJ databases">
        <title>Genomic Encyclopedia of Type Strains, Phase IV (KMG-IV): sequencing the most valuable type-strain genomes for metagenomic binning, comparative biology and taxonomic classification.</title>
        <authorList>
            <person name="Goeker M."/>
        </authorList>
    </citation>
    <scope>NUCLEOTIDE SEQUENCE [LARGE SCALE GENOMIC DNA]</scope>
    <source>
        <strain evidence="3 4">DSM 102852</strain>
    </source>
</reference>
<dbReference type="InterPro" id="IPR036086">
    <property type="entry name" value="ParB/Sulfiredoxin_sf"/>
</dbReference>
<dbReference type="InterPro" id="IPR050336">
    <property type="entry name" value="Chromosome_partition/occlusion"/>
</dbReference>
<evidence type="ECO:0000313" key="3">
    <source>
        <dbReference type="EMBL" id="TDR30235.1"/>
    </source>
</evidence>
<protein>
    <submittedName>
        <fullName evidence="3">ParB family chromosome partitioning protein</fullName>
    </submittedName>
</protein>
<dbReference type="GO" id="GO:0005694">
    <property type="term" value="C:chromosome"/>
    <property type="evidence" value="ECO:0007669"/>
    <property type="project" value="TreeGrafter"/>
</dbReference>
<gene>
    <name evidence="3" type="ORF">DFR44_12411</name>
</gene>
<keyword evidence="1" id="KW-0175">Coiled coil</keyword>
<dbReference type="SMART" id="SM00470">
    <property type="entry name" value="ParB"/>
    <property type="match status" value="1"/>
</dbReference>
<comment type="caution">
    <text evidence="3">The sequence shown here is derived from an EMBL/GenBank/DDBJ whole genome shotgun (WGS) entry which is preliminary data.</text>
</comment>
<proteinExistence type="predicted"/>
<dbReference type="AlphaFoldDB" id="A0A4R6Y1Y4"/>
<dbReference type="EMBL" id="SNZE01000024">
    <property type="protein sequence ID" value="TDR30235.1"/>
    <property type="molecule type" value="Genomic_DNA"/>
</dbReference>
<dbReference type="Gene3D" id="3.90.1530.30">
    <property type="match status" value="1"/>
</dbReference>
<dbReference type="PANTHER" id="PTHR33375:SF1">
    <property type="entry name" value="CHROMOSOME-PARTITIONING PROTEIN PARB-RELATED"/>
    <property type="match status" value="1"/>
</dbReference>
<dbReference type="Proteomes" id="UP000294480">
    <property type="component" value="Unassembled WGS sequence"/>
</dbReference>
<dbReference type="PANTHER" id="PTHR33375">
    <property type="entry name" value="CHROMOSOME-PARTITIONING PROTEIN PARB-RELATED"/>
    <property type="match status" value="1"/>
</dbReference>
<keyword evidence="4" id="KW-1185">Reference proteome</keyword>
<feature type="coiled-coil region" evidence="1">
    <location>
        <begin position="39"/>
        <end position="66"/>
    </location>
</feature>
<dbReference type="SUPFAM" id="SSF110849">
    <property type="entry name" value="ParB/Sulfiredoxin"/>
    <property type="match status" value="1"/>
</dbReference>
<accession>A0A4R6Y1Y4</accession>
<dbReference type="GO" id="GO:0007059">
    <property type="term" value="P:chromosome segregation"/>
    <property type="evidence" value="ECO:0007669"/>
    <property type="project" value="TreeGrafter"/>
</dbReference>
<evidence type="ECO:0000259" key="2">
    <source>
        <dbReference type="SMART" id="SM00470"/>
    </source>
</evidence>
<evidence type="ECO:0000313" key="4">
    <source>
        <dbReference type="Proteomes" id="UP000294480"/>
    </source>
</evidence>
<evidence type="ECO:0000256" key="1">
    <source>
        <dbReference type="SAM" id="Coils"/>
    </source>
</evidence>
<dbReference type="SUPFAM" id="SSF109709">
    <property type="entry name" value="KorB DNA-binding domain-like"/>
    <property type="match status" value="1"/>
</dbReference>
<dbReference type="RefSeq" id="WP_133621300.1">
    <property type="nucleotide sequence ID" value="NZ_SNZE01000024.1"/>
</dbReference>
<dbReference type="OrthoDB" id="8677451at2"/>
<name>A0A4R6Y1Y4_9BURK</name>
<feature type="domain" description="ParB-like N-terminal" evidence="2">
    <location>
        <begin position="71"/>
        <end position="160"/>
    </location>
</feature>
<organism evidence="3 4">
    <name type="scientific">Hydromonas duriensis</name>
    <dbReference type="NCBI Taxonomy" id="1527608"/>
    <lineage>
        <taxon>Bacteria</taxon>
        <taxon>Pseudomonadati</taxon>
        <taxon>Pseudomonadota</taxon>
        <taxon>Betaproteobacteria</taxon>
        <taxon>Burkholderiales</taxon>
        <taxon>Burkholderiaceae</taxon>
        <taxon>Hydromonas</taxon>
    </lineage>
</organism>
<sequence length="330" mass="36910">MSKGKGIYDQLLKKTENIKPREQEITKEHRAPKSAPVMFMQGVQRIEAAEDQVDELRKQLTLIQSSHGICLDIPLTQLVEIKGRRRNLSAIEFEELKANLANNDLVTPITVRRVGADNYEIISGHNRVAAFKELNRESILAFVATTDENIAEINAFYANLFQPALPDYEKYIGFCVIQAQNKGISHDKLADLSGLSRSQVTKIMSFSHLPIQVHAMLEKNVSLLGANAALELSAFVKNGHAEIVTDAISKLANGEFDQKQAIKFVKSSLKIADNSASENTEEQNVVKNGDVTYCTIHMKRRKSIQIDFTSEDLASRAQKLITDFLNEQLK</sequence>
<dbReference type="Gene3D" id="1.10.10.2830">
    <property type="match status" value="1"/>
</dbReference>
<dbReference type="Pfam" id="PF02195">
    <property type="entry name" value="ParB_N"/>
    <property type="match status" value="1"/>
</dbReference>